<dbReference type="EMBL" id="KZ664072">
    <property type="protein sequence ID" value="PPS08016.1"/>
    <property type="molecule type" value="Genomic_DNA"/>
</dbReference>
<evidence type="ECO:0000313" key="3">
    <source>
        <dbReference type="Proteomes" id="UP000239757"/>
    </source>
</evidence>
<sequence length="151" mass="17255">MQQKQSDSQRIDELDEWRTHVKEKPKSHDESKRHHDKRRDETNQFKVGEKVLSDERDPRIATSELLTKGATPLRYLMSSHTVQLRYIILNSALSSYSGPHGLDTQVCPWPCGKKAKNPQVLSHTAINSIHTTRTQGRVLSRAKTGAKFLNL</sequence>
<feature type="region of interest" description="Disordered" evidence="1">
    <location>
        <begin position="1"/>
        <end position="54"/>
    </location>
</feature>
<dbReference type="Proteomes" id="UP000239757">
    <property type="component" value="Unassembled WGS sequence"/>
</dbReference>
<proteinExistence type="predicted"/>
<evidence type="ECO:0000256" key="1">
    <source>
        <dbReference type="SAM" id="MobiDB-lite"/>
    </source>
</evidence>
<feature type="compositionally biased region" description="Basic and acidic residues" evidence="1">
    <location>
        <begin position="7"/>
        <end position="54"/>
    </location>
</feature>
<protein>
    <submittedName>
        <fullName evidence="2">Uncharacterized protein</fullName>
    </submittedName>
</protein>
<organism evidence="2 3">
    <name type="scientific">Gossypium barbadense</name>
    <name type="common">Sea Island cotton</name>
    <name type="synonym">Hibiscus barbadensis</name>
    <dbReference type="NCBI Taxonomy" id="3634"/>
    <lineage>
        <taxon>Eukaryota</taxon>
        <taxon>Viridiplantae</taxon>
        <taxon>Streptophyta</taxon>
        <taxon>Embryophyta</taxon>
        <taxon>Tracheophyta</taxon>
        <taxon>Spermatophyta</taxon>
        <taxon>Magnoliopsida</taxon>
        <taxon>eudicotyledons</taxon>
        <taxon>Gunneridae</taxon>
        <taxon>Pentapetalae</taxon>
        <taxon>rosids</taxon>
        <taxon>malvids</taxon>
        <taxon>Malvales</taxon>
        <taxon>Malvaceae</taxon>
        <taxon>Malvoideae</taxon>
        <taxon>Gossypium</taxon>
    </lineage>
</organism>
<evidence type="ECO:0000313" key="2">
    <source>
        <dbReference type="EMBL" id="PPS08016.1"/>
    </source>
</evidence>
<reference evidence="2 3" key="1">
    <citation type="submission" date="2015-01" db="EMBL/GenBank/DDBJ databases">
        <title>Genome of allotetraploid Gossypium barbadense reveals genomic plasticity and fiber elongation in cotton evolution.</title>
        <authorList>
            <person name="Chen X."/>
            <person name="Liu X."/>
            <person name="Zhao B."/>
            <person name="Zheng H."/>
            <person name="Hu Y."/>
            <person name="Lu G."/>
            <person name="Yang C."/>
            <person name="Chen J."/>
            <person name="Shan C."/>
            <person name="Zhang L."/>
            <person name="Zhou Y."/>
            <person name="Wang L."/>
            <person name="Guo W."/>
            <person name="Bai Y."/>
            <person name="Ruan J."/>
            <person name="Shangguan X."/>
            <person name="Mao Y."/>
            <person name="Jiang J."/>
            <person name="Zhu Y."/>
            <person name="Lei J."/>
            <person name="Kang H."/>
            <person name="Chen S."/>
            <person name="He X."/>
            <person name="Wang R."/>
            <person name="Wang Y."/>
            <person name="Chen J."/>
            <person name="Wang L."/>
            <person name="Yu S."/>
            <person name="Wang B."/>
            <person name="Wei J."/>
            <person name="Song S."/>
            <person name="Lu X."/>
            <person name="Gao Z."/>
            <person name="Gu W."/>
            <person name="Deng X."/>
            <person name="Ma D."/>
            <person name="Wang S."/>
            <person name="Liang W."/>
            <person name="Fang L."/>
            <person name="Cai C."/>
            <person name="Zhu X."/>
            <person name="Zhou B."/>
            <person name="Zhang Y."/>
            <person name="Chen Z."/>
            <person name="Xu S."/>
            <person name="Zhu R."/>
            <person name="Wang S."/>
            <person name="Zhang T."/>
            <person name="Zhao G."/>
        </authorList>
    </citation>
    <scope>NUCLEOTIDE SEQUENCE [LARGE SCALE GENOMIC DNA]</scope>
    <source>
        <strain evidence="3">cv. Xinhai21</strain>
        <tissue evidence="2">Leaf</tissue>
    </source>
</reference>
<gene>
    <name evidence="2" type="ORF">GOBAR_AA12627</name>
</gene>
<dbReference type="AlphaFoldDB" id="A0A2P5XXK0"/>
<accession>A0A2P5XXK0</accession>
<dbReference type="OrthoDB" id="1094981at2759"/>
<name>A0A2P5XXK0_GOSBA</name>